<accession>A0ACA9NET4</accession>
<protein>
    <submittedName>
        <fullName evidence="1">20367_t:CDS:1</fullName>
    </submittedName>
</protein>
<dbReference type="Proteomes" id="UP000789920">
    <property type="component" value="Unassembled WGS sequence"/>
</dbReference>
<organism evidence="1 2">
    <name type="scientific">Racocetra persica</name>
    <dbReference type="NCBI Taxonomy" id="160502"/>
    <lineage>
        <taxon>Eukaryota</taxon>
        <taxon>Fungi</taxon>
        <taxon>Fungi incertae sedis</taxon>
        <taxon>Mucoromycota</taxon>
        <taxon>Glomeromycotina</taxon>
        <taxon>Glomeromycetes</taxon>
        <taxon>Diversisporales</taxon>
        <taxon>Gigasporaceae</taxon>
        <taxon>Racocetra</taxon>
    </lineage>
</organism>
<evidence type="ECO:0000313" key="1">
    <source>
        <dbReference type="EMBL" id="CAG8646141.1"/>
    </source>
</evidence>
<reference evidence="1" key="1">
    <citation type="submission" date="2021-06" db="EMBL/GenBank/DDBJ databases">
        <authorList>
            <person name="Kallberg Y."/>
            <person name="Tangrot J."/>
            <person name="Rosling A."/>
        </authorList>
    </citation>
    <scope>NUCLEOTIDE SEQUENCE</scope>
    <source>
        <strain evidence="1">MA461A</strain>
    </source>
</reference>
<gene>
    <name evidence="1" type="ORF">RPERSI_LOCUS7681</name>
</gene>
<dbReference type="EMBL" id="CAJVQC010013208">
    <property type="protein sequence ID" value="CAG8646141.1"/>
    <property type="molecule type" value="Genomic_DNA"/>
</dbReference>
<proteinExistence type="predicted"/>
<sequence>MLSSRGSPFFNGFVIHHSFAILSGSSVFHPFPTLGFVFRNLSKMVSPNNDNMKPKIDEDCLPESPTWSVKSLLLPPAKYKGDINVQDQQEVKITQHEFLSLLKMARLQFSNSSILNDNSFNDKKSDVKVENNKTSNPQIELNKDISILCNFVRHVQSVDVSNIEPLRSFWTTEVEIGLRNEDVTNICDLGKVDANERGMRDYDEIKKRKYITEECKSL</sequence>
<name>A0ACA9NET4_9GLOM</name>
<feature type="non-terminal residue" evidence="1">
    <location>
        <position position="218"/>
    </location>
</feature>
<keyword evidence="2" id="KW-1185">Reference proteome</keyword>
<comment type="caution">
    <text evidence="1">The sequence shown here is derived from an EMBL/GenBank/DDBJ whole genome shotgun (WGS) entry which is preliminary data.</text>
</comment>
<evidence type="ECO:0000313" key="2">
    <source>
        <dbReference type="Proteomes" id="UP000789920"/>
    </source>
</evidence>